<evidence type="ECO:0000256" key="2">
    <source>
        <dbReference type="SAM" id="MobiDB-lite"/>
    </source>
</evidence>
<dbReference type="OrthoDB" id="60843at2759"/>
<feature type="compositionally biased region" description="Polar residues" evidence="2">
    <location>
        <begin position="89"/>
        <end position="107"/>
    </location>
</feature>
<evidence type="ECO:0000313" key="5">
    <source>
        <dbReference type="Proteomes" id="UP000812966"/>
    </source>
</evidence>
<dbReference type="GO" id="GO:0004722">
    <property type="term" value="F:protein serine/threonine phosphatase activity"/>
    <property type="evidence" value="ECO:0007669"/>
    <property type="project" value="UniProtKB-EC"/>
</dbReference>
<reference evidence="4" key="1">
    <citation type="submission" date="2020-04" db="EMBL/GenBank/DDBJ databases">
        <title>Analysis of mating type loci in Filobasidium floriforme.</title>
        <authorList>
            <person name="Nowrousian M."/>
        </authorList>
    </citation>
    <scope>NUCLEOTIDE SEQUENCE</scope>
    <source>
        <strain evidence="4">CBS 6242</strain>
    </source>
</reference>
<dbReference type="Proteomes" id="UP000812966">
    <property type="component" value="Unassembled WGS sequence"/>
</dbReference>
<feature type="region of interest" description="Disordered" evidence="2">
    <location>
        <begin position="272"/>
        <end position="300"/>
    </location>
</feature>
<dbReference type="PROSITE" id="PS51746">
    <property type="entry name" value="PPM_2"/>
    <property type="match status" value="1"/>
</dbReference>
<comment type="cofactor">
    <cofactor evidence="1">
        <name>Mg(2+)</name>
        <dbReference type="ChEBI" id="CHEBI:18420"/>
    </cofactor>
</comment>
<organism evidence="4 5">
    <name type="scientific">Filobasidium floriforme</name>
    <dbReference type="NCBI Taxonomy" id="5210"/>
    <lineage>
        <taxon>Eukaryota</taxon>
        <taxon>Fungi</taxon>
        <taxon>Dikarya</taxon>
        <taxon>Basidiomycota</taxon>
        <taxon>Agaricomycotina</taxon>
        <taxon>Tremellomycetes</taxon>
        <taxon>Filobasidiales</taxon>
        <taxon>Filobasidiaceae</taxon>
        <taxon>Filobasidium</taxon>
    </lineage>
</organism>
<comment type="cofactor">
    <cofactor evidence="1">
        <name>Mn(2+)</name>
        <dbReference type="ChEBI" id="CHEBI:29035"/>
    </cofactor>
</comment>
<feature type="compositionally biased region" description="Low complexity" evidence="2">
    <location>
        <begin position="137"/>
        <end position="149"/>
    </location>
</feature>
<feature type="region of interest" description="Disordered" evidence="2">
    <location>
        <begin position="89"/>
        <end position="154"/>
    </location>
</feature>
<dbReference type="PANTHER" id="PTHR12320">
    <property type="entry name" value="PROTEIN PHOSPHATASE 2C"/>
    <property type="match status" value="1"/>
</dbReference>
<protein>
    <recommendedName>
        <fullName evidence="1">Protein phosphatase</fullName>
        <ecNumber evidence="1">3.1.3.16</ecNumber>
    </recommendedName>
</protein>
<gene>
    <name evidence="4" type="ORF">FFLO_01557</name>
</gene>
<keyword evidence="5" id="KW-1185">Reference proteome</keyword>
<dbReference type="InterPro" id="IPR039123">
    <property type="entry name" value="PPTC7"/>
</dbReference>
<dbReference type="Pfam" id="PF07228">
    <property type="entry name" value="SpoIIE"/>
    <property type="match status" value="1"/>
</dbReference>
<keyword evidence="1" id="KW-0464">Manganese</keyword>
<keyword evidence="1" id="KW-0378">Hydrolase</keyword>
<dbReference type="EC" id="3.1.3.16" evidence="1"/>
<keyword evidence="1" id="KW-0904">Protein phosphatase</keyword>
<dbReference type="SUPFAM" id="SSF81606">
    <property type="entry name" value="PP2C-like"/>
    <property type="match status" value="1"/>
</dbReference>
<comment type="catalytic activity">
    <reaction evidence="1">
        <text>O-phospho-L-threonyl-[protein] + H2O = L-threonyl-[protein] + phosphate</text>
        <dbReference type="Rhea" id="RHEA:47004"/>
        <dbReference type="Rhea" id="RHEA-COMP:11060"/>
        <dbReference type="Rhea" id="RHEA-COMP:11605"/>
        <dbReference type="ChEBI" id="CHEBI:15377"/>
        <dbReference type="ChEBI" id="CHEBI:30013"/>
        <dbReference type="ChEBI" id="CHEBI:43474"/>
        <dbReference type="ChEBI" id="CHEBI:61977"/>
        <dbReference type="EC" id="3.1.3.16"/>
    </reaction>
</comment>
<dbReference type="PANTHER" id="PTHR12320:SF84">
    <property type="entry name" value="PROTEIN PHOSPHATASE"/>
    <property type="match status" value="1"/>
</dbReference>
<dbReference type="InterPro" id="IPR001932">
    <property type="entry name" value="PPM-type_phosphatase-like_dom"/>
</dbReference>
<comment type="similarity">
    <text evidence="1">Belongs to the PP2C family.</text>
</comment>
<feature type="region of interest" description="Disordered" evidence="2">
    <location>
        <begin position="182"/>
        <end position="215"/>
    </location>
</feature>
<comment type="catalytic activity">
    <reaction evidence="1">
        <text>O-phospho-L-seryl-[protein] + H2O = L-seryl-[protein] + phosphate</text>
        <dbReference type="Rhea" id="RHEA:20629"/>
        <dbReference type="Rhea" id="RHEA-COMP:9863"/>
        <dbReference type="Rhea" id="RHEA-COMP:11604"/>
        <dbReference type="ChEBI" id="CHEBI:15377"/>
        <dbReference type="ChEBI" id="CHEBI:29999"/>
        <dbReference type="ChEBI" id="CHEBI:43474"/>
        <dbReference type="ChEBI" id="CHEBI:83421"/>
        <dbReference type="EC" id="3.1.3.16"/>
    </reaction>
</comment>
<dbReference type="AlphaFoldDB" id="A0A8K0NSJ6"/>
<evidence type="ECO:0000259" key="3">
    <source>
        <dbReference type="PROSITE" id="PS51746"/>
    </source>
</evidence>
<dbReference type="InterPro" id="IPR036457">
    <property type="entry name" value="PPM-type-like_dom_sf"/>
</dbReference>
<evidence type="ECO:0000313" key="4">
    <source>
        <dbReference type="EMBL" id="KAG7562999.1"/>
    </source>
</evidence>
<dbReference type="GO" id="GO:0046872">
    <property type="term" value="F:metal ion binding"/>
    <property type="evidence" value="ECO:0007669"/>
    <property type="project" value="UniProtKB-UniRule"/>
</dbReference>
<dbReference type="EMBL" id="JABELV010000022">
    <property type="protein sequence ID" value="KAG7562999.1"/>
    <property type="molecule type" value="Genomic_DNA"/>
</dbReference>
<proteinExistence type="inferred from homology"/>
<sequence length="523" mass="56648">MSQHPTRIFGRCCGMANGHGLVVSHPRAERVRLARGLLEHRYHTKIPAGTQAVQTNIRLEDRRQTRSCVRNRRYTVSTTATTAIEETLPLSQTPSITSVSTHKTSGTAEPRRRLILRSGGFGIPKPHPPSTPPSSSPSPTSATSWPRSSTDADSLKIAEGGTRAVQIGEDAYFFVRGSMGVSDGVGKNKVQKPRPRSGPDDSSAPDSAGKENVGGAMTGLVSRISRLGSTQKTETELQKRDPARFSQLLMHFCAAEADARETARVRRRKARVAQRIRASRDHSDREEQEGDPGGRGGTEAEVDAAKIEEAGGEGMDPIEIMQLAYERTVDCVRAEGVLGSATCLIAVLDGEQLRIANLGDCALVIVRKGQVVFRTEEMQHGFNFPFQLGTDSRDGPMKDAQSFSVTVEKGDIVVMGSDGLSDNLFDEEILDVLSTFSSPSTRNHFMTPDPDINHTPKSRTSNPVKIAFTPQRVSEALCLAANSASRDIEAMSPFMYKAIDRGYSFAGGKQDDISVVVALVDAI</sequence>
<accession>A0A8K0NSJ6</accession>
<dbReference type="SMART" id="SM00332">
    <property type="entry name" value="PP2Cc"/>
    <property type="match status" value="1"/>
</dbReference>
<feature type="domain" description="PPM-type phosphatase" evidence="3">
    <location>
        <begin position="278"/>
        <end position="520"/>
    </location>
</feature>
<keyword evidence="1" id="KW-0479">Metal-binding</keyword>
<dbReference type="Gene3D" id="3.60.40.10">
    <property type="entry name" value="PPM-type phosphatase domain"/>
    <property type="match status" value="2"/>
</dbReference>
<feature type="compositionally biased region" description="Pro residues" evidence="2">
    <location>
        <begin position="125"/>
        <end position="136"/>
    </location>
</feature>
<keyword evidence="1" id="KW-0460">Magnesium</keyword>
<comment type="caution">
    <text evidence="4">The sequence shown here is derived from an EMBL/GenBank/DDBJ whole genome shotgun (WGS) entry which is preliminary data.</text>
</comment>
<name>A0A8K0NSJ6_9TREE</name>
<evidence type="ECO:0000256" key="1">
    <source>
        <dbReference type="RuleBase" id="RU366020"/>
    </source>
</evidence>